<dbReference type="OrthoDB" id="276744at2759"/>
<evidence type="ECO:0000256" key="1">
    <source>
        <dbReference type="SAM" id="MobiDB-lite"/>
    </source>
</evidence>
<reference evidence="2 3" key="1">
    <citation type="submission" date="2018-07" db="EMBL/GenBank/DDBJ databases">
        <title>A high quality draft genome assembly of the barn swallow (H. rustica rustica).</title>
        <authorList>
            <person name="Formenti G."/>
            <person name="Chiara M."/>
            <person name="Poveda L."/>
            <person name="Francoijs K.-J."/>
            <person name="Bonisoli-Alquati A."/>
            <person name="Canova L."/>
            <person name="Gianfranceschi L."/>
            <person name="Horner D.S."/>
            <person name="Saino N."/>
        </authorList>
    </citation>
    <scope>NUCLEOTIDE SEQUENCE [LARGE SCALE GENOMIC DNA]</scope>
    <source>
        <strain evidence="2">Chelidonia</strain>
        <tissue evidence="2">Blood</tissue>
    </source>
</reference>
<sequence>MHRHTQMDPGSEVTSDRTRGHSLKLNQGRFRLDIKKNFFMERVVSIGMGCPEREWSGVPIPGGVQGMTGHGTQCSDLVDKMVIGQRQIIVHMKNLEGLTYIWKVKEASRSQALILLGDFNHPDIHWKSVTARCKQSRSILECIEDTFLIQVMAWKARWHGMVGWVNKRRAADVVYLNFSKAFDTVSHNMIVESPARGNALLGLLLTSAEELIGEVKIGLGDEPIERSPGKKGLEVLVEERLDMSQQCALMTQKANRILGCTKSSMGIRAREGILPIYSALVRPHLEYCIQLWGPQHRKATTMIRGMESLFYEERLRALGLFRLEKKRLRGDLIVTFQCLKGAYKKDGEGLFTRARSDRTKGKWL</sequence>
<comment type="caution">
    <text evidence="2">The sequence shown here is derived from an EMBL/GenBank/DDBJ whole genome shotgun (WGS) entry which is preliminary data.</text>
</comment>
<proteinExistence type="predicted"/>
<protein>
    <recommendedName>
        <fullName evidence="4">Reverse transcriptase domain-containing protein</fullName>
    </recommendedName>
</protein>
<evidence type="ECO:0008006" key="4">
    <source>
        <dbReference type="Google" id="ProtNLM"/>
    </source>
</evidence>
<dbReference type="AlphaFoldDB" id="A0A3M0LE99"/>
<dbReference type="EMBL" id="QRBI01000093">
    <property type="protein sequence ID" value="RMC21290.1"/>
    <property type="molecule type" value="Genomic_DNA"/>
</dbReference>
<dbReference type="PANTHER" id="PTHR33332">
    <property type="entry name" value="REVERSE TRANSCRIPTASE DOMAIN-CONTAINING PROTEIN"/>
    <property type="match status" value="1"/>
</dbReference>
<evidence type="ECO:0000313" key="2">
    <source>
        <dbReference type="EMBL" id="RMC21290.1"/>
    </source>
</evidence>
<feature type="region of interest" description="Disordered" evidence="1">
    <location>
        <begin position="1"/>
        <end position="20"/>
    </location>
</feature>
<dbReference type="STRING" id="333673.A0A3M0LE99"/>
<evidence type="ECO:0000313" key="3">
    <source>
        <dbReference type="Proteomes" id="UP000269221"/>
    </source>
</evidence>
<organism evidence="2 3">
    <name type="scientific">Hirundo rustica rustica</name>
    <dbReference type="NCBI Taxonomy" id="333673"/>
    <lineage>
        <taxon>Eukaryota</taxon>
        <taxon>Metazoa</taxon>
        <taxon>Chordata</taxon>
        <taxon>Craniata</taxon>
        <taxon>Vertebrata</taxon>
        <taxon>Euteleostomi</taxon>
        <taxon>Archelosauria</taxon>
        <taxon>Archosauria</taxon>
        <taxon>Dinosauria</taxon>
        <taxon>Saurischia</taxon>
        <taxon>Theropoda</taxon>
        <taxon>Coelurosauria</taxon>
        <taxon>Aves</taxon>
        <taxon>Neognathae</taxon>
        <taxon>Neoaves</taxon>
        <taxon>Telluraves</taxon>
        <taxon>Australaves</taxon>
        <taxon>Passeriformes</taxon>
        <taxon>Sylvioidea</taxon>
        <taxon>Hirundinidae</taxon>
        <taxon>Hirundo</taxon>
    </lineage>
</organism>
<name>A0A3M0LE99_HIRRU</name>
<gene>
    <name evidence="2" type="ORF">DUI87_02151</name>
</gene>
<accession>A0A3M0LE99</accession>
<dbReference type="Proteomes" id="UP000269221">
    <property type="component" value="Unassembled WGS sequence"/>
</dbReference>
<keyword evidence="3" id="KW-1185">Reference proteome</keyword>